<dbReference type="InterPro" id="IPR053521">
    <property type="entry name" value="McjB-like"/>
</dbReference>
<evidence type="ECO:0000259" key="2">
    <source>
        <dbReference type="Pfam" id="PF13471"/>
    </source>
</evidence>
<evidence type="ECO:0000313" key="3">
    <source>
        <dbReference type="EMBL" id="PQA87186.1"/>
    </source>
</evidence>
<evidence type="ECO:0000256" key="1">
    <source>
        <dbReference type="SAM" id="Phobius"/>
    </source>
</evidence>
<dbReference type="InterPro" id="IPR032708">
    <property type="entry name" value="McjB_C"/>
</dbReference>
<comment type="caution">
    <text evidence="3">The sequence shown here is derived from an EMBL/GenBank/DDBJ whole genome shotgun (WGS) entry which is preliminary data.</text>
</comment>
<dbReference type="OrthoDB" id="119963at2"/>
<protein>
    <recommendedName>
        <fullName evidence="2">Microcin J25-processing protein McjB C-terminal domain-containing protein</fullName>
    </recommendedName>
</protein>
<gene>
    <name evidence="3" type="ORF">CW354_14195</name>
</gene>
<name>A0A2S7K3X7_9PROT</name>
<keyword evidence="1" id="KW-0812">Transmembrane</keyword>
<dbReference type="AlphaFoldDB" id="A0A2S7K3X7"/>
<proteinExistence type="predicted"/>
<feature type="domain" description="Microcin J25-processing protein McjB C-terminal" evidence="2">
    <location>
        <begin position="156"/>
        <end position="255"/>
    </location>
</feature>
<dbReference type="NCBIfam" id="NF033537">
    <property type="entry name" value="lasso_biosyn_B2"/>
    <property type="match status" value="1"/>
</dbReference>
<dbReference type="EMBL" id="PJCH01000010">
    <property type="protein sequence ID" value="PQA87186.1"/>
    <property type="molecule type" value="Genomic_DNA"/>
</dbReference>
<keyword evidence="1" id="KW-0472">Membrane</keyword>
<dbReference type="Proteomes" id="UP000239504">
    <property type="component" value="Unassembled WGS sequence"/>
</dbReference>
<dbReference type="RefSeq" id="WP_104830744.1">
    <property type="nucleotide sequence ID" value="NZ_PJCH01000010.1"/>
</dbReference>
<feature type="transmembrane region" description="Helical" evidence="1">
    <location>
        <begin position="134"/>
        <end position="156"/>
    </location>
</feature>
<keyword evidence="1" id="KW-1133">Transmembrane helix</keyword>
<keyword evidence="4" id="KW-1185">Reference proteome</keyword>
<feature type="transmembrane region" description="Helical" evidence="1">
    <location>
        <begin position="199"/>
        <end position="216"/>
    </location>
</feature>
<reference evidence="3 4" key="1">
    <citation type="submission" date="2017-12" db="EMBL/GenBank/DDBJ databases">
        <authorList>
            <person name="Hurst M.R.H."/>
        </authorList>
    </citation>
    <scope>NUCLEOTIDE SEQUENCE [LARGE SCALE GENOMIC DNA]</scope>
    <source>
        <strain evidence="3 4">SY-3-19</strain>
    </source>
</reference>
<sequence length="257" mass="28752">MTEATGKMRAEKQSGAPELFLTPQTFTAMTDGVLVFLDLKKDRYSCLEPRCSAAVAGLLGLNAPREEGADETGASGETPAVDELVRDLLERGLVTRDARKGKRAEMISHTAMLRETPGYLPGEGPYIQLRHVAAFFRALLVTSLLLGFSDISHIAARIRRRRRREKPARRCDAHDERIRKLIEIFRVLRPLGVAVKDRCLFNSLLLIEFLAAFGIFPEWRFGVRVHGFHAHCWVQEGELICDDQIQNLAASAPIMSV</sequence>
<accession>A0A2S7K3X7</accession>
<evidence type="ECO:0000313" key="4">
    <source>
        <dbReference type="Proteomes" id="UP000239504"/>
    </source>
</evidence>
<dbReference type="Pfam" id="PF13471">
    <property type="entry name" value="Transglut_core3"/>
    <property type="match status" value="1"/>
</dbReference>
<organism evidence="3 4">
    <name type="scientific">Hyphococcus luteus</name>
    <dbReference type="NCBI Taxonomy" id="2058213"/>
    <lineage>
        <taxon>Bacteria</taxon>
        <taxon>Pseudomonadati</taxon>
        <taxon>Pseudomonadota</taxon>
        <taxon>Alphaproteobacteria</taxon>
        <taxon>Parvularculales</taxon>
        <taxon>Parvularculaceae</taxon>
        <taxon>Hyphococcus</taxon>
    </lineage>
</organism>